<sequence>MIWAPALRNIILLSFAVLHWLWIASIGADDPSPVVIEDALQHVRTTAEREWAWFPENAPSQRFEREFESSSHDEPWTLTLRQQNVKQSWDVAKASSEARRADRMSVVAKLEGVE</sequence>
<reference evidence="1 2" key="1">
    <citation type="submission" date="2019-03" db="EMBL/GenBank/DDBJ databases">
        <title>Deep-cultivation of Planctomycetes and their phenomic and genomic characterization uncovers novel biology.</title>
        <authorList>
            <person name="Wiegand S."/>
            <person name="Jogler M."/>
            <person name="Boedeker C."/>
            <person name="Pinto D."/>
            <person name="Vollmers J."/>
            <person name="Rivas-Marin E."/>
            <person name="Kohn T."/>
            <person name="Peeters S.H."/>
            <person name="Heuer A."/>
            <person name="Rast P."/>
            <person name="Oberbeckmann S."/>
            <person name="Bunk B."/>
            <person name="Jeske O."/>
            <person name="Meyerdierks A."/>
            <person name="Storesund J.E."/>
            <person name="Kallscheuer N."/>
            <person name="Luecker S."/>
            <person name="Lage O.M."/>
            <person name="Pohl T."/>
            <person name="Merkel B.J."/>
            <person name="Hornburger P."/>
            <person name="Mueller R.-W."/>
            <person name="Bruemmer F."/>
            <person name="Labrenz M."/>
            <person name="Spormann A.M."/>
            <person name="Op den Camp H."/>
            <person name="Overmann J."/>
            <person name="Amann R."/>
            <person name="Jetten M.S.M."/>
            <person name="Mascher T."/>
            <person name="Medema M.H."/>
            <person name="Devos D.P."/>
            <person name="Kaster A.-K."/>
            <person name="Ovreas L."/>
            <person name="Rohde M."/>
            <person name="Galperin M.Y."/>
            <person name="Jogler C."/>
        </authorList>
    </citation>
    <scope>NUCLEOTIDE SEQUENCE [LARGE SCALE GENOMIC DNA]</scope>
    <source>
        <strain evidence="1 2">Enr13</strain>
    </source>
</reference>
<dbReference type="AlphaFoldDB" id="A0A518HWT6"/>
<keyword evidence="2" id="KW-1185">Reference proteome</keyword>
<evidence type="ECO:0000313" key="1">
    <source>
        <dbReference type="EMBL" id="QDV45325.1"/>
    </source>
</evidence>
<proteinExistence type="predicted"/>
<gene>
    <name evidence="1" type="ORF">Enr13x_52010</name>
</gene>
<organism evidence="1 2">
    <name type="scientific">Stieleria neptunia</name>
    <dbReference type="NCBI Taxonomy" id="2527979"/>
    <lineage>
        <taxon>Bacteria</taxon>
        <taxon>Pseudomonadati</taxon>
        <taxon>Planctomycetota</taxon>
        <taxon>Planctomycetia</taxon>
        <taxon>Pirellulales</taxon>
        <taxon>Pirellulaceae</taxon>
        <taxon>Stieleria</taxon>
    </lineage>
</organism>
<dbReference type="KEGG" id="snep:Enr13x_52010"/>
<dbReference type="Proteomes" id="UP000319004">
    <property type="component" value="Chromosome"/>
</dbReference>
<dbReference type="RefSeq" id="WP_231743764.1">
    <property type="nucleotide sequence ID" value="NZ_CP037423.1"/>
</dbReference>
<protein>
    <submittedName>
        <fullName evidence="1">Uncharacterized protein</fullName>
    </submittedName>
</protein>
<evidence type="ECO:0000313" key="2">
    <source>
        <dbReference type="Proteomes" id="UP000319004"/>
    </source>
</evidence>
<accession>A0A518HWT6</accession>
<name>A0A518HWT6_9BACT</name>
<dbReference type="EMBL" id="CP037423">
    <property type="protein sequence ID" value="QDV45325.1"/>
    <property type="molecule type" value="Genomic_DNA"/>
</dbReference>